<accession>A0ABR0QW34</accession>
<evidence type="ECO:0000256" key="1">
    <source>
        <dbReference type="SAM" id="MobiDB-lite"/>
    </source>
</evidence>
<reference evidence="2 3" key="1">
    <citation type="submission" date="2023-03" db="EMBL/GenBank/DDBJ databases">
        <title>WGS of Gossypium arboreum.</title>
        <authorList>
            <person name="Yu D."/>
        </authorList>
    </citation>
    <scope>NUCLEOTIDE SEQUENCE [LARGE SCALE GENOMIC DNA]</scope>
    <source>
        <tissue evidence="2">Leaf</tissue>
    </source>
</reference>
<dbReference type="EMBL" id="JARKNE010000002">
    <property type="protein sequence ID" value="KAK5843541.1"/>
    <property type="molecule type" value="Genomic_DNA"/>
</dbReference>
<feature type="region of interest" description="Disordered" evidence="1">
    <location>
        <begin position="1"/>
        <end position="30"/>
    </location>
</feature>
<evidence type="ECO:0000313" key="2">
    <source>
        <dbReference type="EMBL" id="KAK5843541.1"/>
    </source>
</evidence>
<proteinExistence type="predicted"/>
<feature type="compositionally biased region" description="Acidic residues" evidence="1">
    <location>
        <begin position="1"/>
        <end position="13"/>
    </location>
</feature>
<name>A0ABR0QW34_GOSAR</name>
<organism evidence="2 3">
    <name type="scientific">Gossypium arboreum</name>
    <name type="common">Tree cotton</name>
    <name type="synonym">Gossypium nanking</name>
    <dbReference type="NCBI Taxonomy" id="29729"/>
    <lineage>
        <taxon>Eukaryota</taxon>
        <taxon>Viridiplantae</taxon>
        <taxon>Streptophyta</taxon>
        <taxon>Embryophyta</taxon>
        <taxon>Tracheophyta</taxon>
        <taxon>Spermatophyta</taxon>
        <taxon>Magnoliopsida</taxon>
        <taxon>eudicotyledons</taxon>
        <taxon>Gunneridae</taxon>
        <taxon>Pentapetalae</taxon>
        <taxon>rosids</taxon>
        <taxon>malvids</taxon>
        <taxon>Malvales</taxon>
        <taxon>Malvaceae</taxon>
        <taxon>Malvoideae</taxon>
        <taxon>Gossypium</taxon>
    </lineage>
</organism>
<protein>
    <submittedName>
        <fullName evidence="2">Uncharacterized protein</fullName>
    </submittedName>
</protein>
<dbReference type="Proteomes" id="UP001358586">
    <property type="component" value="Chromosome 2"/>
</dbReference>
<keyword evidence="3" id="KW-1185">Reference proteome</keyword>
<evidence type="ECO:0000313" key="3">
    <source>
        <dbReference type="Proteomes" id="UP001358586"/>
    </source>
</evidence>
<gene>
    <name evidence="2" type="ORF">PVK06_005998</name>
</gene>
<sequence>MEPNKEEEEEGAGEAEKGKGENTAEDEDNVSFWTPNSEILYSSPFRFSRLLSSPKLINLYFFQFQDKKRLTFDTLHACHMLVIPFDWFTTGSDVRDYAAELAFRELEMVTTSVLTKQNTI</sequence>
<comment type="caution">
    <text evidence="2">The sequence shown here is derived from an EMBL/GenBank/DDBJ whole genome shotgun (WGS) entry which is preliminary data.</text>
</comment>